<feature type="transmembrane region" description="Helical" evidence="1">
    <location>
        <begin position="310"/>
        <end position="331"/>
    </location>
</feature>
<dbReference type="EMBL" id="JALKCH010000012">
    <property type="protein sequence ID" value="MCK0198612.1"/>
    <property type="molecule type" value="Genomic_DNA"/>
</dbReference>
<keyword evidence="4" id="KW-1185">Reference proteome</keyword>
<evidence type="ECO:0000313" key="3">
    <source>
        <dbReference type="EMBL" id="MCK0198612.1"/>
    </source>
</evidence>
<feature type="transmembrane region" description="Helical" evidence="1">
    <location>
        <begin position="337"/>
        <end position="359"/>
    </location>
</feature>
<reference evidence="3 4" key="1">
    <citation type="submission" date="2022-04" db="EMBL/GenBank/DDBJ databases">
        <authorList>
            <person name="Grouzdev D.S."/>
            <person name="Pantiukh K.S."/>
            <person name="Krutkina M.S."/>
        </authorList>
    </citation>
    <scope>NUCLEOTIDE SEQUENCE [LARGE SCALE GENOMIC DNA]</scope>
    <source>
        <strain evidence="3 4">6x-1</strain>
    </source>
</reference>
<feature type="transmembrane region" description="Helical" evidence="1">
    <location>
        <begin position="36"/>
        <end position="59"/>
    </location>
</feature>
<dbReference type="Pfam" id="PF01757">
    <property type="entry name" value="Acyl_transf_3"/>
    <property type="match status" value="1"/>
</dbReference>
<dbReference type="PANTHER" id="PTHR23028">
    <property type="entry name" value="ACETYLTRANSFERASE"/>
    <property type="match status" value="1"/>
</dbReference>
<gene>
    <name evidence="3" type="ORF">MWN34_17070</name>
</gene>
<dbReference type="InterPro" id="IPR050879">
    <property type="entry name" value="Acyltransferase_3"/>
</dbReference>
<evidence type="ECO:0000259" key="2">
    <source>
        <dbReference type="Pfam" id="PF01757"/>
    </source>
</evidence>
<feature type="transmembrane region" description="Helical" evidence="1">
    <location>
        <begin position="278"/>
        <end position="298"/>
    </location>
</feature>
<protein>
    <submittedName>
        <fullName evidence="3">Acyltransferase</fullName>
    </submittedName>
</protein>
<dbReference type="Proteomes" id="UP001203284">
    <property type="component" value="Unassembled WGS sequence"/>
</dbReference>
<keyword evidence="3" id="KW-0012">Acyltransferase</keyword>
<evidence type="ECO:0000256" key="1">
    <source>
        <dbReference type="SAM" id="Phobius"/>
    </source>
</evidence>
<keyword evidence="3" id="KW-0808">Transferase</keyword>
<evidence type="ECO:0000313" key="4">
    <source>
        <dbReference type="Proteomes" id="UP001203284"/>
    </source>
</evidence>
<keyword evidence="1" id="KW-0472">Membrane</keyword>
<dbReference type="GO" id="GO:0016746">
    <property type="term" value="F:acyltransferase activity"/>
    <property type="evidence" value="ECO:0007669"/>
    <property type="project" value="UniProtKB-KW"/>
</dbReference>
<name>A0ABT0DF70_9HYPH</name>
<feature type="domain" description="Acyltransferase 3" evidence="2">
    <location>
        <begin position="32"/>
        <end position="354"/>
    </location>
</feature>
<sequence>MAGVRAARDTLQLRSGSSLIVGAIDMSERLERLDGLRGVAAVVVLFSHIVWATLPAWVVGTGLWTTLVATSPLADLYDGKLAVSIFFVMSGFVLVRAGASHRVGLPALGMGRILRLSIPIAASIGFAFLCFSIAPHAIDGLRAAMQQNDWLQTFYDPPDLGLEDAAVSALGGVYDYRFPLNPVLWTMRIELLGSLVIYGLCYVPGQRFRPLILAVLLPVSFFIVDRNYTSFLIGAAMYEAWVRRHFLVRWLAWPALLLGLCVASAPARDLLGAQNARILAAGLIVYGVLAGAGGRAFGSRFGVFLGRISFPLYLTHFPLLFTLGAAAYVAAPQGLGAAVTILTVLPASFLLAFLGAQFVDEPVVKLSHRLRGHADAWWRWGSDRVKRRLPARTAA</sequence>
<feature type="transmembrane region" description="Helical" evidence="1">
    <location>
        <begin position="116"/>
        <end position="138"/>
    </location>
</feature>
<dbReference type="PANTHER" id="PTHR23028:SF134">
    <property type="entry name" value="PUTATIVE (AFU_ORTHOLOGUE AFUA_4G08520)-RELATED"/>
    <property type="match status" value="1"/>
</dbReference>
<dbReference type="InterPro" id="IPR002656">
    <property type="entry name" value="Acyl_transf_3_dom"/>
</dbReference>
<keyword evidence="1" id="KW-1133">Transmembrane helix</keyword>
<proteinExistence type="predicted"/>
<feature type="transmembrane region" description="Helical" evidence="1">
    <location>
        <begin position="79"/>
        <end position="95"/>
    </location>
</feature>
<dbReference type="RefSeq" id="WP_247030510.1">
    <property type="nucleotide sequence ID" value="NZ_JALKCH010000012.1"/>
</dbReference>
<comment type="caution">
    <text evidence="3">The sequence shown here is derived from an EMBL/GenBank/DDBJ whole genome shotgun (WGS) entry which is preliminary data.</text>
</comment>
<feature type="transmembrane region" description="Helical" evidence="1">
    <location>
        <begin position="246"/>
        <end position="266"/>
    </location>
</feature>
<keyword evidence="1" id="KW-0812">Transmembrane</keyword>
<organism evidence="3 4">
    <name type="scientific">Ancylobacter crimeensis</name>
    <dbReference type="NCBI Taxonomy" id="2579147"/>
    <lineage>
        <taxon>Bacteria</taxon>
        <taxon>Pseudomonadati</taxon>
        <taxon>Pseudomonadota</taxon>
        <taxon>Alphaproteobacteria</taxon>
        <taxon>Hyphomicrobiales</taxon>
        <taxon>Xanthobacteraceae</taxon>
        <taxon>Ancylobacter</taxon>
    </lineage>
</organism>
<accession>A0ABT0DF70</accession>